<name>A0A481YNX1_9VIRU</name>
<proteinExistence type="predicted"/>
<gene>
    <name evidence="1" type="ORF">LCDPAC02_02220</name>
</gene>
<organism evidence="1">
    <name type="scientific">Pithovirus LCDPAC02</name>
    <dbReference type="NCBI Taxonomy" id="2506601"/>
    <lineage>
        <taxon>Viruses</taxon>
        <taxon>Pithoviruses</taxon>
    </lineage>
</organism>
<dbReference type="EMBL" id="MK500301">
    <property type="protein sequence ID" value="QBK85023.1"/>
    <property type="molecule type" value="Genomic_DNA"/>
</dbReference>
<protein>
    <submittedName>
        <fullName evidence="1">Uncharacterized protein</fullName>
    </submittedName>
</protein>
<evidence type="ECO:0000313" key="1">
    <source>
        <dbReference type="EMBL" id="QBK85023.1"/>
    </source>
</evidence>
<sequence>MLSNNLKDYVWGINEADNPEPKLIITPKENFHYIDNIYIQNFFSNNLEKVINEKFFWYENIEEYGIKNTRKFMNKTKIEYSSEFEKVMNTAIYICPCLACTEPYMFDTYDKNASKCSKGFRHRPIFKNIDFILTNILINF</sequence>
<accession>A0A481YNX1</accession>
<reference evidence="1" key="1">
    <citation type="journal article" date="2019" name="MBio">
        <title>Virus Genomes from Deep Sea Sediments Expand the Ocean Megavirome and Support Independent Origins of Viral Gigantism.</title>
        <authorList>
            <person name="Backstrom D."/>
            <person name="Yutin N."/>
            <person name="Jorgensen S.L."/>
            <person name="Dharamshi J."/>
            <person name="Homa F."/>
            <person name="Zaremba-Niedwiedzka K."/>
            <person name="Spang A."/>
            <person name="Wolf Y.I."/>
            <person name="Koonin E.V."/>
            <person name="Ettema T.J."/>
        </authorList>
    </citation>
    <scope>NUCLEOTIDE SEQUENCE</scope>
</reference>